<feature type="binding site" evidence="7">
    <location>
        <begin position="199"/>
        <end position="206"/>
    </location>
    <ligand>
        <name>GTP</name>
        <dbReference type="ChEBI" id="CHEBI:37565"/>
    </ligand>
</feature>
<proteinExistence type="inferred from homology"/>
<dbReference type="GO" id="GO:0005525">
    <property type="term" value="F:GTP binding"/>
    <property type="evidence" value="ECO:0007669"/>
    <property type="project" value="UniProtKB-UniRule"/>
</dbReference>
<reference evidence="12" key="1">
    <citation type="submission" date="2014-07" db="EMBL/GenBank/DDBJ databases">
        <authorList>
            <person name="Wibberg D."/>
        </authorList>
    </citation>
    <scope>NUCLEOTIDE SEQUENCE [LARGE SCALE GENOMIC DNA]</scope>
    <source>
        <strain evidence="12">DG5</strain>
    </source>
</reference>
<feature type="binding site" evidence="7">
    <location>
        <begin position="253"/>
        <end position="256"/>
    </location>
    <ligand>
        <name>GTP</name>
        <dbReference type="ChEBI" id="CHEBI:37565"/>
    </ligand>
</feature>
<dbReference type="Gene3D" id="3.40.50.300">
    <property type="entry name" value="P-loop containing nucleotide triphosphate hydrolases"/>
    <property type="match status" value="1"/>
</dbReference>
<evidence type="ECO:0000313" key="11">
    <source>
        <dbReference type="EMBL" id="CDZ23226.1"/>
    </source>
</evidence>
<evidence type="ECO:0000256" key="4">
    <source>
        <dbReference type="ARBA" id="ARBA00022842"/>
    </source>
</evidence>
<dbReference type="Pfam" id="PF01926">
    <property type="entry name" value="MMR_HSR1"/>
    <property type="match status" value="1"/>
</dbReference>
<evidence type="ECO:0000259" key="10">
    <source>
        <dbReference type="PROSITE" id="PS51705"/>
    </source>
</evidence>
<dbReference type="EMBL" id="LM995447">
    <property type="protein sequence ID" value="CDZ23226.1"/>
    <property type="molecule type" value="Genomic_DNA"/>
</dbReference>
<dbReference type="KEGG" id="ccel:CCDG5_0076"/>
<dbReference type="STRING" id="29343.CCDG5_0076"/>
<dbReference type="Pfam" id="PF13167">
    <property type="entry name" value="GTP-bdg_N"/>
    <property type="match status" value="1"/>
</dbReference>
<dbReference type="PIRSF" id="PIRSF006809">
    <property type="entry name" value="GTP-binding_hflX_prd"/>
    <property type="match status" value="1"/>
</dbReference>
<dbReference type="GO" id="GO:0046872">
    <property type="term" value="F:metal ion binding"/>
    <property type="evidence" value="ECO:0007669"/>
    <property type="project" value="UniProtKB-KW"/>
</dbReference>
<evidence type="ECO:0000256" key="6">
    <source>
        <dbReference type="HAMAP-Rule" id="MF_00900"/>
    </source>
</evidence>
<dbReference type="InterPro" id="IPR027417">
    <property type="entry name" value="P-loop_NTPase"/>
</dbReference>
<dbReference type="Proteomes" id="UP000032431">
    <property type="component" value="Chromosome I"/>
</dbReference>
<comment type="function">
    <text evidence="6">GTPase that associates with the 50S ribosomal subunit and may have a role during protein synthesis or ribosome biogenesis.</text>
</comment>
<dbReference type="InterPro" id="IPR025121">
    <property type="entry name" value="GTPase_HflX_N"/>
</dbReference>
<protein>
    <recommendedName>
        <fullName evidence="6">GTPase HflX</fullName>
    </recommendedName>
    <alternativeName>
        <fullName evidence="6">GTP-binding protein HflX</fullName>
    </alternativeName>
</protein>
<evidence type="ECO:0000313" key="12">
    <source>
        <dbReference type="Proteomes" id="UP000032431"/>
    </source>
</evidence>
<dbReference type="FunFam" id="3.40.50.300:FF:001198">
    <property type="entry name" value="GTPase HflX"/>
    <property type="match status" value="1"/>
</dbReference>
<dbReference type="PROSITE" id="PS51705">
    <property type="entry name" value="G_HFLX"/>
    <property type="match status" value="1"/>
</dbReference>
<feature type="binding site" evidence="8">
    <location>
        <position position="206"/>
    </location>
    <ligand>
        <name>Mg(2+)</name>
        <dbReference type="ChEBI" id="CHEBI:18420"/>
    </ligand>
</feature>
<feature type="coiled-coil region" evidence="9">
    <location>
        <begin position="152"/>
        <end position="186"/>
    </location>
</feature>
<gene>
    <name evidence="6 11" type="primary">hflX</name>
    <name evidence="11" type="ORF">CCDG5_0076</name>
</gene>
<dbReference type="GO" id="GO:0003924">
    <property type="term" value="F:GTPase activity"/>
    <property type="evidence" value="ECO:0007669"/>
    <property type="project" value="UniProtKB-UniRule"/>
</dbReference>
<dbReference type="NCBIfam" id="TIGR03156">
    <property type="entry name" value="GTP_HflX"/>
    <property type="match status" value="1"/>
</dbReference>
<evidence type="ECO:0000256" key="3">
    <source>
        <dbReference type="ARBA" id="ARBA00022741"/>
    </source>
</evidence>
<dbReference type="PANTHER" id="PTHR10229">
    <property type="entry name" value="GTP-BINDING PROTEIN HFLX"/>
    <property type="match status" value="1"/>
</dbReference>
<dbReference type="FunFam" id="3.40.50.11060:FF:000001">
    <property type="entry name" value="GTPase HflX"/>
    <property type="match status" value="1"/>
</dbReference>
<keyword evidence="2 8" id="KW-0479">Metal-binding</keyword>
<feature type="binding site" evidence="7">
    <location>
        <begin position="339"/>
        <end position="341"/>
    </location>
    <ligand>
        <name>GTP</name>
        <dbReference type="ChEBI" id="CHEBI:37565"/>
    </ligand>
</feature>
<name>A0A078KI50_9FIRM</name>
<dbReference type="InterPro" id="IPR042108">
    <property type="entry name" value="GTPase_HflX_N_sf"/>
</dbReference>
<comment type="subunit">
    <text evidence="6">Monomer. Associates with the 50S ribosomal subunit.</text>
</comment>
<comment type="cofactor">
    <cofactor evidence="8">
        <name>Mg(2+)</name>
        <dbReference type="ChEBI" id="CHEBI:18420"/>
    </cofactor>
</comment>
<dbReference type="CDD" id="cd01878">
    <property type="entry name" value="HflX"/>
    <property type="match status" value="1"/>
</dbReference>
<dbReference type="InterPro" id="IPR032305">
    <property type="entry name" value="GTP-bd_M"/>
</dbReference>
<dbReference type="Gene3D" id="3.40.50.11060">
    <property type="entry name" value="GTPase HflX, N-terminal domain"/>
    <property type="match status" value="1"/>
</dbReference>
<comment type="subcellular location">
    <subcellularLocation>
        <location evidence="6">Cytoplasm</location>
    </subcellularLocation>
    <text evidence="6">May associate with membranes.</text>
</comment>
<feature type="domain" description="Hflx-type G" evidence="10">
    <location>
        <begin position="193"/>
        <end position="361"/>
    </location>
</feature>
<keyword evidence="12" id="KW-1185">Reference proteome</keyword>
<evidence type="ECO:0000256" key="9">
    <source>
        <dbReference type="SAM" id="Coils"/>
    </source>
</evidence>
<dbReference type="InterPro" id="IPR030394">
    <property type="entry name" value="G_HFLX_dom"/>
</dbReference>
<accession>A0A078KI50</accession>
<keyword evidence="5 6" id="KW-0342">GTP-binding</keyword>
<dbReference type="HOGENOM" id="CLU_019597_2_2_9"/>
<dbReference type="Pfam" id="PF16360">
    <property type="entry name" value="GTP-bdg_M"/>
    <property type="match status" value="1"/>
</dbReference>
<dbReference type="InterPro" id="IPR006073">
    <property type="entry name" value="GTP-bd"/>
</dbReference>
<evidence type="ECO:0000256" key="5">
    <source>
        <dbReference type="ARBA" id="ARBA00023134"/>
    </source>
</evidence>
<dbReference type="SUPFAM" id="SSF52540">
    <property type="entry name" value="P-loop containing nucleoside triphosphate hydrolases"/>
    <property type="match status" value="1"/>
</dbReference>
<evidence type="ECO:0000256" key="2">
    <source>
        <dbReference type="ARBA" id="ARBA00022723"/>
    </source>
</evidence>
<dbReference type="PANTHER" id="PTHR10229:SF4">
    <property type="entry name" value="GTPASE HFLX"/>
    <property type="match status" value="1"/>
</dbReference>
<sequence length="418" mass="47213">MQRAVLVGANLGDPGFEKSMEELEGLAQACDIEPVDTVVQKLETLNAGYYIGMGKVKEIKILVDMYGADTVIFNDELSPSQIRNLEEALGCTIMDRTGLILEIFARRAKTREAKLQVETANLQYMLPRLVGLRKSLEQQAGGVGTTNRGAGEKLLELNRRQIQNRISRLNAELDEISAQRNTQRKQRKKTGIPIVSLVGYTNAGKSTIMNALLEETNSEQDKKVFEKDMLFATLETSVRRITLPDKKAFLLTDTVGFIDKLPHNLVKAFRSTLEEACEADLIIHVVDCSDKDYRRQIEVTERTLKEIGVWGIPIIYALNKADKLDIKPASERPDSVYISAKYRTGLDTLLGLIKKRLFGNYVRCNMLIPYKDGDVVSYLNQNANIIRTEYDGDGTRLSLELRESDFNRFKKFVVSRHK</sequence>
<keyword evidence="1 6" id="KW-0963">Cytoplasm</keyword>
<evidence type="ECO:0000256" key="1">
    <source>
        <dbReference type="ARBA" id="ARBA00022490"/>
    </source>
</evidence>
<dbReference type="AlphaFoldDB" id="A0A078KI50"/>
<comment type="similarity">
    <text evidence="6">Belongs to the TRAFAC class OBG-HflX-like GTPase superfamily. HflX GTPase family.</text>
</comment>
<dbReference type="GO" id="GO:0005737">
    <property type="term" value="C:cytoplasm"/>
    <property type="evidence" value="ECO:0007669"/>
    <property type="project" value="UniProtKB-SubCell"/>
</dbReference>
<feature type="binding site" evidence="8">
    <location>
        <position position="233"/>
    </location>
    <ligand>
        <name>Mg(2+)</name>
        <dbReference type="ChEBI" id="CHEBI:18420"/>
    </ligand>
</feature>
<keyword evidence="3 6" id="KW-0547">Nucleotide-binding</keyword>
<dbReference type="GO" id="GO:0043022">
    <property type="term" value="F:ribosome binding"/>
    <property type="evidence" value="ECO:0007669"/>
    <property type="project" value="TreeGrafter"/>
</dbReference>
<keyword evidence="4 8" id="KW-0460">Magnesium</keyword>
<dbReference type="HAMAP" id="MF_00900">
    <property type="entry name" value="GTPase_HflX"/>
    <property type="match status" value="1"/>
</dbReference>
<evidence type="ECO:0000256" key="8">
    <source>
        <dbReference type="PIRSR" id="PIRSR006809-2"/>
    </source>
</evidence>
<organism evidence="11 12">
    <name type="scientific">[Clostridium] cellulosi</name>
    <dbReference type="NCBI Taxonomy" id="29343"/>
    <lineage>
        <taxon>Bacteria</taxon>
        <taxon>Bacillati</taxon>
        <taxon>Bacillota</taxon>
        <taxon>Clostridia</taxon>
        <taxon>Eubacteriales</taxon>
        <taxon>Oscillospiraceae</taxon>
        <taxon>Oscillospiraceae incertae sedis</taxon>
    </lineage>
</organism>
<keyword evidence="9" id="KW-0175">Coiled coil</keyword>
<feature type="binding site" evidence="7">
    <location>
        <begin position="319"/>
        <end position="322"/>
    </location>
    <ligand>
        <name>GTP</name>
        <dbReference type="ChEBI" id="CHEBI:37565"/>
    </ligand>
</feature>
<evidence type="ECO:0000256" key="7">
    <source>
        <dbReference type="PIRSR" id="PIRSR006809-1"/>
    </source>
</evidence>
<dbReference type="Gene3D" id="6.10.250.2860">
    <property type="match status" value="1"/>
</dbReference>
<dbReference type="PATRIC" id="fig|29343.3.peg.83"/>
<dbReference type="PRINTS" id="PR00326">
    <property type="entry name" value="GTP1OBG"/>
</dbReference>
<dbReference type="InterPro" id="IPR016496">
    <property type="entry name" value="GTPase_HflX"/>
</dbReference>